<dbReference type="EMBL" id="CAMXCT030001578">
    <property type="protein sequence ID" value="CAL4778635.1"/>
    <property type="molecule type" value="Genomic_DNA"/>
</dbReference>
<dbReference type="Proteomes" id="UP001152797">
    <property type="component" value="Unassembled WGS sequence"/>
</dbReference>
<feature type="compositionally biased region" description="Basic and acidic residues" evidence="9">
    <location>
        <begin position="509"/>
        <end position="520"/>
    </location>
</feature>
<sequence>MPLRRSSRAGLWLALAIAMAFTSPFFSNVTGEKGDESGPDLDLGTWGRHIHLEGGRRDGILRHPEHTSDTAFAWLFSSNGGKADASGPDLDLGTWGRHIHLEAGRRDGILRHPEHTSDMAFSLPFSWKAKGDKDVASGPEFDLGTWGRHIRLQGDRRQGRKLTLIPEVQSDPELYQIESQEKKKTKKKKNKKKKKKDKKKDKNLKAKRKRKVEGPQLPSTSSSSSESAVSETSLAQRFTQAAEAGGTLMAQYIVRRHGFNWRNARGEGPLHLTARANQPGLMAWLLCQAEAESVLEARNVKGESPLLVATRLCRGCVAMRLVEALADPGACDSQGESAESLDLDGLLREAERDEACRQAAKEDQLLAAVAAARRKREEADWRRQLFGMIGEEDDDFCRFDSHQDLESTDTGRPDSWMDDIAAEAEARAANANSMSRILAEAAAALPKPKAEAKPTGIPDSKPPPAADAGAETPAPRPAVSVDPEMEAQQRVAARARDEARWKLLEEKTAEAESLTLREAELPWPSGPVENPLRIDPEGHPKVVRSQLRAGLLRWHPDKFEQKFGRFLPSKEKERGAILARVKALAQQLTKQMAELPET</sequence>
<evidence type="ECO:0000256" key="7">
    <source>
        <dbReference type="ARBA" id="ARBA00030621"/>
    </source>
</evidence>
<dbReference type="EMBL" id="CAMXCT020001578">
    <property type="protein sequence ID" value="CAL1144698.1"/>
    <property type="molecule type" value="Genomic_DNA"/>
</dbReference>
<comment type="caution">
    <text evidence="11">The sequence shown here is derived from an EMBL/GenBank/DDBJ whole genome shotgun (WGS) entry which is preliminary data.</text>
</comment>
<dbReference type="InterPro" id="IPR038753">
    <property type="entry name" value="NFKBIL1"/>
</dbReference>
<keyword evidence="13" id="KW-1185">Reference proteome</keyword>
<keyword evidence="5" id="KW-0040">ANK repeat</keyword>
<proteinExistence type="predicted"/>
<dbReference type="GO" id="GO:0043124">
    <property type="term" value="P:negative regulation of canonical NF-kappaB signal transduction"/>
    <property type="evidence" value="ECO:0007669"/>
    <property type="project" value="InterPro"/>
</dbReference>
<reference evidence="11" key="1">
    <citation type="submission" date="2022-10" db="EMBL/GenBank/DDBJ databases">
        <authorList>
            <person name="Chen Y."/>
            <person name="Dougan E. K."/>
            <person name="Chan C."/>
            <person name="Rhodes N."/>
            <person name="Thang M."/>
        </authorList>
    </citation>
    <scope>NUCLEOTIDE SEQUENCE</scope>
</reference>
<evidence type="ECO:0000256" key="3">
    <source>
        <dbReference type="ARBA" id="ARBA00022553"/>
    </source>
</evidence>
<keyword evidence="10" id="KW-0732">Signal</keyword>
<evidence type="ECO:0000313" key="12">
    <source>
        <dbReference type="EMBL" id="CAL4778635.1"/>
    </source>
</evidence>
<dbReference type="AlphaFoldDB" id="A0A9P1FWM6"/>
<protein>
    <recommendedName>
        <fullName evidence="2">NF-kappa-B inhibitor-like protein 1</fullName>
    </recommendedName>
    <alternativeName>
        <fullName evidence="7">Inhibitor of kappa B-like protein</fullName>
    </alternativeName>
    <alternativeName>
        <fullName evidence="8">Nuclear factor of kappa light polypeptide gene enhancer in B-cells inhibitor-like 1</fullName>
    </alternativeName>
</protein>
<keyword evidence="4" id="KW-0677">Repeat</keyword>
<feature type="compositionally biased region" description="Low complexity" evidence="9">
    <location>
        <begin position="219"/>
        <end position="231"/>
    </location>
</feature>
<dbReference type="OrthoDB" id="446081at2759"/>
<dbReference type="InterPro" id="IPR036770">
    <property type="entry name" value="Ankyrin_rpt-contain_sf"/>
</dbReference>
<keyword evidence="3" id="KW-0597">Phosphoprotein</keyword>
<evidence type="ECO:0000256" key="5">
    <source>
        <dbReference type="ARBA" id="ARBA00023043"/>
    </source>
</evidence>
<accession>A0A9P1FWM6</accession>
<evidence type="ECO:0000256" key="1">
    <source>
        <dbReference type="ARBA" id="ARBA00004123"/>
    </source>
</evidence>
<dbReference type="PANTHER" id="PTHR15263:SF1">
    <property type="entry name" value="NF-KAPPA-B INHIBITOR-LIKE PROTEIN 1"/>
    <property type="match status" value="1"/>
</dbReference>
<feature type="chain" id="PRO_5043272284" description="NF-kappa-B inhibitor-like protein 1" evidence="10">
    <location>
        <begin position="23"/>
        <end position="598"/>
    </location>
</feature>
<dbReference type="GO" id="GO:0005634">
    <property type="term" value="C:nucleus"/>
    <property type="evidence" value="ECO:0007669"/>
    <property type="project" value="UniProtKB-SubCell"/>
</dbReference>
<dbReference type="Gene3D" id="1.25.40.20">
    <property type="entry name" value="Ankyrin repeat-containing domain"/>
    <property type="match status" value="1"/>
</dbReference>
<gene>
    <name evidence="11" type="ORF">C1SCF055_LOCUS18241</name>
</gene>
<feature type="region of interest" description="Disordered" evidence="9">
    <location>
        <begin position="175"/>
        <end position="231"/>
    </location>
</feature>
<evidence type="ECO:0000256" key="6">
    <source>
        <dbReference type="ARBA" id="ARBA00023242"/>
    </source>
</evidence>
<dbReference type="PANTHER" id="PTHR15263">
    <property type="entry name" value="I-KAPPA-B-LIKE PROTEIN IKBL"/>
    <property type="match status" value="1"/>
</dbReference>
<feature type="signal peptide" evidence="10">
    <location>
        <begin position="1"/>
        <end position="22"/>
    </location>
</feature>
<reference evidence="12 13" key="2">
    <citation type="submission" date="2024-05" db="EMBL/GenBank/DDBJ databases">
        <authorList>
            <person name="Chen Y."/>
            <person name="Shah S."/>
            <person name="Dougan E. K."/>
            <person name="Thang M."/>
            <person name="Chan C."/>
        </authorList>
    </citation>
    <scope>NUCLEOTIDE SEQUENCE [LARGE SCALE GENOMIC DNA]</scope>
</reference>
<evidence type="ECO:0000256" key="9">
    <source>
        <dbReference type="SAM" id="MobiDB-lite"/>
    </source>
</evidence>
<evidence type="ECO:0000256" key="4">
    <source>
        <dbReference type="ARBA" id="ARBA00022737"/>
    </source>
</evidence>
<feature type="compositionally biased region" description="Basic residues" evidence="9">
    <location>
        <begin position="183"/>
        <end position="211"/>
    </location>
</feature>
<evidence type="ECO:0000256" key="8">
    <source>
        <dbReference type="ARBA" id="ARBA00030802"/>
    </source>
</evidence>
<evidence type="ECO:0000313" key="13">
    <source>
        <dbReference type="Proteomes" id="UP001152797"/>
    </source>
</evidence>
<organism evidence="11">
    <name type="scientific">Cladocopium goreaui</name>
    <dbReference type="NCBI Taxonomy" id="2562237"/>
    <lineage>
        <taxon>Eukaryota</taxon>
        <taxon>Sar</taxon>
        <taxon>Alveolata</taxon>
        <taxon>Dinophyceae</taxon>
        <taxon>Suessiales</taxon>
        <taxon>Symbiodiniaceae</taxon>
        <taxon>Cladocopium</taxon>
    </lineage>
</organism>
<evidence type="ECO:0000256" key="2">
    <source>
        <dbReference type="ARBA" id="ARBA00014259"/>
    </source>
</evidence>
<feature type="region of interest" description="Disordered" evidence="9">
    <location>
        <begin position="509"/>
        <end position="539"/>
    </location>
</feature>
<dbReference type="SUPFAM" id="SSF48403">
    <property type="entry name" value="Ankyrin repeat"/>
    <property type="match status" value="1"/>
</dbReference>
<evidence type="ECO:0000313" key="11">
    <source>
        <dbReference type="EMBL" id="CAI3991323.1"/>
    </source>
</evidence>
<dbReference type="EMBL" id="CAMXCT010001578">
    <property type="protein sequence ID" value="CAI3991323.1"/>
    <property type="molecule type" value="Genomic_DNA"/>
</dbReference>
<name>A0A9P1FWM6_9DINO</name>
<evidence type="ECO:0000256" key="10">
    <source>
        <dbReference type="SAM" id="SignalP"/>
    </source>
</evidence>
<comment type="subcellular location">
    <subcellularLocation>
        <location evidence="1">Nucleus</location>
    </subcellularLocation>
</comment>
<keyword evidence="6" id="KW-0539">Nucleus</keyword>
<feature type="region of interest" description="Disordered" evidence="9">
    <location>
        <begin position="445"/>
        <end position="491"/>
    </location>
</feature>